<organism evidence="10">
    <name type="scientific">Selaginella moellendorffii</name>
    <name type="common">Spikemoss</name>
    <dbReference type="NCBI Taxonomy" id="88036"/>
    <lineage>
        <taxon>Eukaryota</taxon>
        <taxon>Viridiplantae</taxon>
        <taxon>Streptophyta</taxon>
        <taxon>Embryophyta</taxon>
        <taxon>Tracheophyta</taxon>
        <taxon>Lycopodiopsida</taxon>
        <taxon>Selaginellales</taxon>
        <taxon>Selaginellaceae</taxon>
        <taxon>Selaginella</taxon>
    </lineage>
</organism>
<dbReference type="EC" id="5.3.1.5" evidence="2 8"/>
<reference evidence="9 10" key="1">
    <citation type="journal article" date="2011" name="Science">
        <title>The Selaginella genome identifies genetic changes associated with the evolution of vascular plants.</title>
        <authorList>
            <person name="Banks J.A."/>
            <person name="Nishiyama T."/>
            <person name="Hasebe M."/>
            <person name="Bowman J.L."/>
            <person name="Gribskov M."/>
            <person name="dePamphilis C."/>
            <person name="Albert V.A."/>
            <person name="Aono N."/>
            <person name="Aoyama T."/>
            <person name="Ambrose B.A."/>
            <person name="Ashton N.W."/>
            <person name="Axtell M.J."/>
            <person name="Barker E."/>
            <person name="Barker M.S."/>
            <person name="Bennetzen J.L."/>
            <person name="Bonawitz N.D."/>
            <person name="Chapple C."/>
            <person name="Cheng C."/>
            <person name="Correa L.G."/>
            <person name="Dacre M."/>
            <person name="DeBarry J."/>
            <person name="Dreyer I."/>
            <person name="Elias M."/>
            <person name="Engstrom E.M."/>
            <person name="Estelle M."/>
            <person name="Feng L."/>
            <person name="Finet C."/>
            <person name="Floyd S.K."/>
            <person name="Frommer W.B."/>
            <person name="Fujita T."/>
            <person name="Gramzow L."/>
            <person name="Gutensohn M."/>
            <person name="Harholt J."/>
            <person name="Hattori M."/>
            <person name="Heyl A."/>
            <person name="Hirai T."/>
            <person name="Hiwatashi Y."/>
            <person name="Ishikawa M."/>
            <person name="Iwata M."/>
            <person name="Karol K.G."/>
            <person name="Koehler B."/>
            <person name="Kolukisaoglu U."/>
            <person name="Kubo M."/>
            <person name="Kurata T."/>
            <person name="Lalonde S."/>
            <person name="Li K."/>
            <person name="Li Y."/>
            <person name="Litt A."/>
            <person name="Lyons E."/>
            <person name="Manning G."/>
            <person name="Maruyama T."/>
            <person name="Michael T.P."/>
            <person name="Mikami K."/>
            <person name="Miyazaki S."/>
            <person name="Morinaga S."/>
            <person name="Murata T."/>
            <person name="Mueller-Roeber B."/>
            <person name="Nelson D.R."/>
            <person name="Obara M."/>
            <person name="Oguri Y."/>
            <person name="Olmstead R.G."/>
            <person name="Onodera N."/>
            <person name="Petersen B.L."/>
            <person name="Pils B."/>
            <person name="Prigge M."/>
            <person name="Rensing S.A."/>
            <person name="Riano-Pachon D.M."/>
            <person name="Roberts A.W."/>
            <person name="Sato Y."/>
            <person name="Scheller H.V."/>
            <person name="Schulz B."/>
            <person name="Schulz C."/>
            <person name="Shakirov E.V."/>
            <person name="Shibagaki N."/>
            <person name="Shinohara N."/>
            <person name="Shippen D.E."/>
            <person name="Soerensen I."/>
            <person name="Sotooka R."/>
            <person name="Sugimoto N."/>
            <person name="Sugita M."/>
            <person name="Sumikawa N."/>
            <person name="Tanurdzic M."/>
            <person name="Theissen G."/>
            <person name="Ulvskov P."/>
            <person name="Wakazuki S."/>
            <person name="Weng J.K."/>
            <person name="Willats W.W."/>
            <person name="Wipf D."/>
            <person name="Wolf P.G."/>
            <person name="Yang L."/>
            <person name="Zimmer A.D."/>
            <person name="Zhu Q."/>
            <person name="Mitros T."/>
            <person name="Hellsten U."/>
            <person name="Loque D."/>
            <person name="Otillar R."/>
            <person name="Salamov A."/>
            <person name="Schmutz J."/>
            <person name="Shapiro H."/>
            <person name="Lindquist E."/>
            <person name="Lucas S."/>
            <person name="Rokhsar D."/>
            <person name="Grigoriev I.V."/>
        </authorList>
    </citation>
    <scope>NUCLEOTIDE SEQUENCE [LARGE SCALE GENOMIC DNA]</scope>
</reference>
<dbReference type="InterPro" id="IPR036237">
    <property type="entry name" value="Xyl_isomerase-like_sf"/>
</dbReference>
<evidence type="ECO:0000256" key="2">
    <source>
        <dbReference type="ARBA" id="ARBA00011958"/>
    </source>
</evidence>
<evidence type="ECO:0000256" key="4">
    <source>
        <dbReference type="ARBA" id="ARBA00022723"/>
    </source>
</evidence>
<dbReference type="Gramene" id="EFJ06272">
    <property type="protein sequence ID" value="EFJ06272"/>
    <property type="gene ID" value="SELMODRAFT_27859"/>
</dbReference>
<evidence type="ECO:0000256" key="8">
    <source>
        <dbReference type="RuleBase" id="RU000609"/>
    </source>
</evidence>
<feature type="non-terminal residue" evidence="9">
    <location>
        <position position="1"/>
    </location>
</feature>
<feature type="non-terminal residue" evidence="9">
    <location>
        <position position="105"/>
    </location>
</feature>
<evidence type="ECO:0000256" key="3">
    <source>
        <dbReference type="ARBA" id="ARBA00022629"/>
    </source>
</evidence>
<evidence type="ECO:0000313" key="10">
    <source>
        <dbReference type="Proteomes" id="UP000001514"/>
    </source>
</evidence>
<sequence>GTAQLFKHPRYRHGAATSPDARIYAYAAAQVKRAFCFQATNELGGENYVFWGGREGFQSLLDTDLERELNHLGQFLKSAAEYKKKIEFDGVLLIEPKPQEPTKHQ</sequence>
<comment type="catalytic activity">
    <reaction evidence="7 8">
        <text>alpha-D-xylose = alpha-D-xylulofuranose</text>
        <dbReference type="Rhea" id="RHEA:22816"/>
        <dbReference type="ChEBI" id="CHEBI:28518"/>
        <dbReference type="ChEBI" id="CHEBI:188998"/>
        <dbReference type="EC" id="5.3.1.5"/>
    </reaction>
</comment>
<dbReference type="PROSITE" id="PS51415">
    <property type="entry name" value="XYLOSE_ISOMERASE"/>
    <property type="match status" value="1"/>
</dbReference>
<evidence type="ECO:0000313" key="9">
    <source>
        <dbReference type="EMBL" id="EFJ06272.1"/>
    </source>
</evidence>
<comment type="similarity">
    <text evidence="1 8">Belongs to the xylose isomerase family.</text>
</comment>
<dbReference type="KEGG" id="smo:SELMODRAFT_27859"/>
<dbReference type="SUPFAM" id="SSF51658">
    <property type="entry name" value="Xylose isomerase-like"/>
    <property type="match status" value="1"/>
</dbReference>
<keyword evidence="5 8" id="KW-0413">Isomerase</keyword>
<dbReference type="PANTHER" id="PTHR48408:SF1">
    <property type="entry name" value="XYLOSE ISOMERASE"/>
    <property type="match status" value="1"/>
</dbReference>
<dbReference type="GO" id="GO:0042732">
    <property type="term" value="P:D-xylose metabolic process"/>
    <property type="evidence" value="ECO:0007669"/>
    <property type="project" value="UniProtKB-KW"/>
</dbReference>
<dbReference type="AlphaFoldDB" id="D8TAQ7"/>
<dbReference type="OMA" id="AFCFQAT"/>
<evidence type="ECO:0000256" key="5">
    <source>
        <dbReference type="ARBA" id="ARBA00023235"/>
    </source>
</evidence>
<dbReference type="Proteomes" id="UP000001514">
    <property type="component" value="Unassembled WGS sequence"/>
</dbReference>
<evidence type="ECO:0000256" key="6">
    <source>
        <dbReference type="ARBA" id="ARBA00023277"/>
    </source>
</evidence>
<dbReference type="PANTHER" id="PTHR48408">
    <property type="match status" value="1"/>
</dbReference>
<dbReference type="STRING" id="88036.D8TAQ7"/>
<name>D8TAQ7_SELML</name>
<dbReference type="HOGENOM" id="CLU_168640_0_0_1"/>
<dbReference type="GO" id="GO:0009045">
    <property type="term" value="F:xylose isomerase activity"/>
    <property type="evidence" value="ECO:0007669"/>
    <property type="project" value="UniProtKB-EC"/>
</dbReference>
<dbReference type="Gene3D" id="3.20.20.150">
    <property type="entry name" value="Divalent-metal-dependent TIM barrel enzymes"/>
    <property type="match status" value="1"/>
</dbReference>
<dbReference type="eggNOG" id="ENOG502QRMS">
    <property type="taxonomic scope" value="Eukaryota"/>
</dbReference>
<evidence type="ECO:0000256" key="7">
    <source>
        <dbReference type="ARBA" id="ARBA00033659"/>
    </source>
</evidence>
<gene>
    <name evidence="9" type="ORF">SELMODRAFT_27859</name>
</gene>
<dbReference type="GO" id="GO:0046872">
    <property type="term" value="F:metal ion binding"/>
    <property type="evidence" value="ECO:0007669"/>
    <property type="project" value="UniProtKB-KW"/>
</dbReference>
<dbReference type="PRINTS" id="PR00688">
    <property type="entry name" value="XYLOSISMRASE"/>
</dbReference>
<keyword evidence="6 8" id="KW-0119">Carbohydrate metabolism</keyword>
<proteinExistence type="inferred from homology"/>
<dbReference type="EMBL" id="GL377704">
    <property type="protein sequence ID" value="EFJ06272.1"/>
    <property type="molecule type" value="Genomic_DNA"/>
</dbReference>
<keyword evidence="3 8" id="KW-0859">Xylose metabolism</keyword>
<keyword evidence="10" id="KW-1185">Reference proteome</keyword>
<protein>
    <recommendedName>
        <fullName evidence="2 8">Xylose isomerase</fullName>
        <ecNumber evidence="2 8">5.3.1.5</ecNumber>
    </recommendedName>
</protein>
<evidence type="ECO:0000256" key="1">
    <source>
        <dbReference type="ARBA" id="ARBA00005765"/>
    </source>
</evidence>
<dbReference type="InParanoid" id="D8TAQ7"/>
<keyword evidence="4 8" id="KW-0479">Metal-binding</keyword>
<dbReference type="InterPro" id="IPR001998">
    <property type="entry name" value="Xylose_isomerase"/>
</dbReference>
<accession>D8TAQ7</accession>